<accession>A0A7Y8Y2S3</accession>
<comment type="caution">
    <text evidence="2">The sequence shown here is derived from an EMBL/GenBank/DDBJ whole genome shotgun (WGS) entry which is preliminary data.</text>
</comment>
<feature type="signal peptide" evidence="1">
    <location>
        <begin position="1"/>
        <end position="27"/>
    </location>
</feature>
<evidence type="ECO:0000313" key="3">
    <source>
        <dbReference type="Proteomes" id="UP000535020"/>
    </source>
</evidence>
<protein>
    <recommendedName>
        <fullName evidence="4">DUF2946 domain-containing protein</fullName>
    </recommendedName>
</protein>
<feature type="chain" id="PRO_5031502771" description="DUF2946 domain-containing protein" evidence="1">
    <location>
        <begin position="28"/>
        <end position="117"/>
    </location>
</feature>
<dbReference type="EMBL" id="JACBJI010000004">
    <property type="protein sequence ID" value="NYA71457.1"/>
    <property type="molecule type" value="Genomic_DNA"/>
</dbReference>
<organism evidence="2 3">
    <name type="scientific">Flavobacterium agri</name>
    <dbReference type="NCBI Taxonomy" id="2743471"/>
    <lineage>
        <taxon>Bacteria</taxon>
        <taxon>Pseudomonadati</taxon>
        <taxon>Bacteroidota</taxon>
        <taxon>Flavobacteriia</taxon>
        <taxon>Flavobacteriales</taxon>
        <taxon>Flavobacteriaceae</taxon>
        <taxon>Flavobacterium</taxon>
    </lineage>
</organism>
<evidence type="ECO:0000313" key="2">
    <source>
        <dbReference type="EMBL" id="NYA71457.1"/>
    </source>
</evidence>
<name>A0A7Y8Y2S3_9FLAO</name>
<evidence type="ECO:0000256" key="1">
    <source>
        <dbReference type="SAM" id="SignalP"/>
    </source>
</evidence>
<gene>
    <name evidence="2" type="ORF">HZF10_11030</name>
</gene>
<dbReference type="RefSeq" id="WP_176006262.1">
    <property type="nucleotide sequence ID" value="NZ_JABWMI010000011.1"/>
</dbReference>
<keyword evidence="1" id="KW-0732">Signal</keyword>
<proteinExistence type="predicted"/>
<sequence length="117" mass="13432">MKSRFAIFNLFAVAAVLFSVVFQSVHSVEHIVEEFQTPKCHHAKTDSKHELSHQHHKEDNCFVCHFNFSGFIGTEITRIPVQKVQIHQGYSYFRSKEITSYFVGSLFAHRGPPIVIA</sequence>
<reference evidence="2 3" key="1">
    <citation type="submission" date="2020-07" db="EMBL/GenBank/DDBJ databases">
        <authorList>
            <person name="Sun Q."/>
        </authorList>
    </citation>
    <scope>NUCLEOTIDE SEQUENCE [LARGE SCALE GENOMIC DNA]</scope>
    <source>
        <strain evidence="2 3">MAH-1</strain>
    </source>
</reference>
<evidence type="ECO:0008006" key="4">
    <source>
        <dbReference type="Google" id="ProtNLM"/>
    </source>
</evidence>
<keyword evidence="3" id="KW-1185">Reference proteome</keyword>
<dbReference type="Proteomes" id="UP000535020">
    <property type="component" value="Unassembled WGS sequence"/>
</dbReference>
<dbReference type="AlphaFoldDB" id="A0A7Y8Y2S3"/>